<name>A0ABR0U9U9_REHGL</name>
<dbReference type="Proteomes" id="UP001318860">
    <property type="component" value="Unassembled WGS sequence"/>
</dbReference>
<dbReference type="EMBL" id="JABTTQ020003230">
    <property type="protein sequence ID" value="KAK6119304.1"/>
    <property type="molecule type" value="Genomic_DNA"/>
</dbReference>
<evidence type="ECO:0000313" key="6">
    <source>
        <dbReference type="Proteomes" id="UP001318860"/>
    </source>
</evidence>
<keyword evidence="6" id="KW-1185">Reference proteome</keyword>
<evidence type="ECO:0000259" key="4">
    <source>
        <dbReference type="SMART" id="SM00322"/>
    </source>
</evidence>
<evidence type="ECO:0000256" key="3">
    <source>
        <dbReference type="SAM" id="MobiDB-lite"/>
    </source>
</evidence>
<dbReference type="InterPro" id="IPR004087">
    <property type="entry name" value="KH_dom"/>
</dbReference>
<organism evidence="5 6">
    <name type="scientific">Rehmannia glutinosa</name>
    <name type="common">Chinese foxglove</name>
    <dbReference type="NCBI Taxonomy" id="99300"/>
    <lineage>
        <taxon>Eukaryota</taxon>
        <taxon>Viridiplantae</taxon>
        <taxon>Streptophyta</taxon>
        <taxon>Embryophyta</taxon>
        <taxon>Tracheophyta</taxon>
        <taxon>Spermatophyta</taxon>
        <taxon>Magnoliopsida</taxon>
        <taxon>eudicotyledons</taxon>
        <taxon>Gunneridae</taxon>
        <taxon>Pentapetalae</taxon>
        <taxon>asterids</taxon>
        <taxon>lamiids</taxon>
        <taxon>Lamiales</taxon>
        <taxon>Orobanchaceae</taxon>
        <taxon>Rehmannieae</taxon>
        <taxon>Rehmannia</taxon>
    </lineage>
</organism>
<dbReference type="InterPro" id="IPR036612">
    <property type="entry name" value="KH_dom_type_1_sf"/>
</dbReference>
<feature type="domain" description="K Homology" evidence="4">
    <location>
        <begin position="374"/>
        <end position="444"/>
    </location>
</feature>
<dbReference type="PANTHER" id="PTHR10288">
    <property type="entry name" value="KH DOMAIN CONTAINING RNA BINDING PROTEIN"/>
    <property type="match status" value="1"/>
</dbReference>
<feature type="domain" description="K Homology" evidence="4">
    <location>
        <begin position="290"/>
        <end position="367"/>
    </location>
</feature>
<keyword evidence="1" id="KW-0677">Repeat</keyword>
<proteinExistence type="predicted"/>
<gene>
    <name evidence="5" type="ORF">DH2020_046952</name>
</gene>
<dbReference type="Pfam" id="PF00013">
    <property type="entry name" value="KH_1"/>
    <property type="match status" value="3"/>
</dbReference>
<dbReference type="InterPro" id="IPR004088">
    <property type="entry name" value="KH_dom_type_1"/>
</dbReference>
<accession>A0ABR0U9U9</accession>
<feature type="region of interest" description="Disordered" evidence="3">
    <location>
        <begin position="1"/>
        <end position="89"/>
    </location>
</feature>
<dbReference type="SMART" id="SM00322">
    <property type="entry name" value="KH"/>
    <property type="match status" value="3"/>
</dbReference>
<feature type="compositionally biased region" description="Low complexity" evidence="3">
    <location>
        <begin position="40"/>
        <end position="53"/>
    </location>
</feature>
<feature type="domain" description="K Homology" evidence="4">
    <location>
        <begin position="97"/>
        <end position="272"/>
    </location>
</feature>
<evidence type="ECO:0000256" key="2">
    <source>
        <dbReference type="PROSITE-ProRule" id="PRU00117"/>
    </source>
</evidence>
<comment type="caution">
    <text evidence="5">The sequence shown here is derived from an EMBL/GenBank/DDBJ whole genome shotgun (WGS) entry which is preliminary data.</text>
</comment>
<dbReference type="Gene3D" id="3.30.1370.10">
    <property type="entry name" value="K Homology domain, type 1"/>
    <property type="match status" value="3"/>
</dbReference>
<reference evidence="5 6" key="1">
    <citation type="journal article" date="2021" name="Comput. Struct. Biotechnol. J.">
        <title>De novo genome assembly of the potent medicinal plant Rehmannia glutinosa using nanopore technology.</title>
        <authorList>
            <person name="Ma L."/>
            <person name="Dong C."/>
            <person name="Song C."/>
            <person name="Wang X."/>
            <person name="Zheng X."/>
            <person name="Niu Y."/>
            <person name="Chen S."/>
            <person name="Feng W."/>
        </authorList>
    </citation>
    <scope>NUCLEOTIDE SEQUENCE [LARGE SCALE GENOMIC DNA]</scope>
    <source>
        <strain evidence="5">DH-2019</strain>
    </source>
</reference>
<dbReference type="PROSITE" id="PS50084">
    <property type="entry name" value="KH_TYPE_1"/>
    <property type="match status" value="3"/>
</dbReference>
<keyword evidence="2" id="KW-0694">RNA-binding</keyword>
<evidence type="ECO:0000256" key="1">
    <source>
        <dbReference type="ARBA" id="ARBA00022737"/>
    </source>
</evidence>
<dbReference type="SUPFAM" id="SSF54791">
    <property type="entry name" value="Eukaryotic type KH-domain (KH-domain type I)"/>
    <property type="match status" value="3"/>
</dbReference>
<evidence type="ECO:0000313" key="5">
    <source>
        <dbReference type="EMBL" id="KAK6119304.1"/>
    </source>
</evidence>
<dbReference type="CDD" id="cd22460">
    <property type="entry name" value="KH-I_PEPPER_rpt2_like"/>
    <property type="match status" value="1"/>
</dbReference>
<protein>
    <recommendedName>
        <fullName evidence="4">K Homology domain-containing protein</fullName>
    </recommendedName>
</protein>
<dbReference type="CDD" id="cd00105">
    <property type="entry name" value="KH-I"/>
    <property type="match status" value="1"/>
</dbReference>
<sequence length="534" mass="56410">MSQAQTPVNPSPNPNPGPNENRTPSSIPNPPPASEAHLNPASAVPSAKAAIAADNPGPSDDATATLKRPREEDTAEGEEAGTTTDVPAAKRRVAATHDLIYRIVVPSRQIGKVIGKSGHRIQKIREDTKATIKIADAISVSKLLSSSLVFFRFSLTDRGTRSLIKPGFRPSLVPAPVLSLHSLTCPFPSLPPPLPLLVSVCVCVLSGEDGGVGMWPGPSLDQLAILASPPAPVRPTEKKRHEERVIIISSKDSGNIFSDAENALHQIVSLILKDDDGSVEALKVGAGHVAANTVRLLIVGSQAGGLIGVSGQNIVNLRNTSGATIAVLSPNQLPPCASAHESDRVVQISGEVPAVLRAVVEIGCQLRTTNLAADYVTLDLMVPENLVGGLIGRFGANISRIRNESGANIKVYGGRGEQTQRQIHLSGNAQQVALAKQRVDEYVYAELLRQAGGQLQQTAGQFQQFPTQQPMPDISNTLYQGYGHAHAHAHAHALYATSNQEAGMMAALPQLHASTAPNPAPPYYGHHSYPAPQL</sequence>